<dbReference type="SUPFAM" id="SSF103473">
    <property type="entry name" value="MFS general substrate transporter"/>
    <property type="match status" value="1"/>
</dbReference>
<dbReference type="InterPro" id="IPR011701">
    <property type="entry name" value="MFS"/>
</dbReference>
<evidence type="ECO:0000256" key="1">
    <source>
        <dbReference type="ARBA" id="ARBA00004651"/>
    </source>
</evidence>
<feature type="domain" description="Major facilitator superfamily (MFS) profile" evidence="9">
    <location>
        <begin position="23"/>
        <end position="427"/>
    </location>
</feature>
<dbReference type="EMBL" id="FNCJ01000014">
    <property type="protein sequence ID" value="SDH87311.1"/>
    <property type="molecule type" value="Genomic_DNA"/>
</dbReference>
<keyword evidence="5" id="KW-0769">Symport</keyword>
<keyword evidence="2" id="KW-0813">Transport</keyword>
<dbReference type="InterPro" id="IPR036259">
    <property type="entry name" value="MFS_trans_sf"/>
</dbReference>
<organism evidence="10 11">
    <name type="scientific">Paraburkholderia phenazinium</name>
    <dbReference type="NCBI Taxonomy" id="60549"/>
    <lineage>
        <taxon>Bacteria</taxon>
        <taxon>Pseudomonadati</taxon>
        <taxon>Pseudomonadota</taxon>
        <taxon>Betaproteobacteria</taxon>
        <taxon>Burkholderiales</taxon>
        <taxon>Burkholderiaceae</taxon>
        <taxon>Paraburkholderia</taxon>
    </lineage>
</organism>
<feature type="transmembrane region" description="Helical" evidence="8">
    <location>
        <begin position="20"/>
        <end position="44"/>
    </location>
</feature>
<reference evidence="10 11" key="1">
    <citation type="submission" date="2016-10" db="EMBL/GenBank/DDBJ databases">
        <authorList>
            <person name="de Groot N.N."/>
        </authorList>
    </citation>
    <scope>NUCLEOTIDE SEQUENCE [LARGE SCALE GENOMIC DNA]</scope>
    <source>
        <strain evidence="10 11">LMG 2247</strain>
    </source>
</reference>
<feature type="transmembrane region" description="Helical" evidence="8">
    <location>
        <begin position="96"/>
        <end position="113"/>
    </location>
</feature>
<dbReference type="OrthoDB" id="6766492at2"/>
<evidence type="ECO:0000256" key="5">
    <source>
        <dbReference type="ARBA" id="ARBA00022847"/>
    </source>
</evidence>
<dbReference type="InterPro" id="IPR051084">
    <property type="entry name" value="H+-coupled_symporters"/>
</dbReference>
<evidence type="ECO:0000256" key="6">
    <source>
        <dbReference type="ARBA" id="ARBA00022989"/>
    </source>
</evidence>
<feature type="transmembrane region" description="Helical" evidence="8">
    <location>
        <begin position="194"/>
        <end position="213"/>
    </location>
</feature>
<dbReference type="Pfam" id="PF00083">
    <property type="entry name" value="Sugar_tr"/>
    <property type="match status" value="1"/>
</dbReference>
<dbReference type="RefSeq" id="WP_090688718.1">
    <property type="nucleotide sequence ID" value="NZ_CADERL010000010.1"/>
</dbReference>
<dbReference type="Proteomes" id="UP000199706">
    <property type="component" value="Unassembled WGS sequence"/>
</dbReference>
<dbReference type="GO" id="GO:0015293">
    <property type="term" value="F:symporter activity"/>
    <property type="evidence" value="ECO:0007669"/>
    <property type="project" value="UniProtKB-KW"/>
</dbReference>
<feature type="transmembrane region" description="Helical" evidence="8">
    <location>
        <begin position="119"/>
        <end position="138"/>
    </location>
</feature>
<keyword evidence="6 8" id="KW-1133">Transmembrane helix</keyword>
<dbReference type="AlphaFoldDB" id="A0A1G8FYT7"/>
<gene>
    <name evidence="10" type="ORF">SAMN05216466_11453</name>
</gene>
<evidence type="ECO:0000256" key="4">
    <source>
        <dbReference type="ARBA" id="ARBA00022692"/>
    </source>
</evidence>
<evidence type="ECO:0000256" key="2">
    <source>
        <dbReference type="ARBA" id="ARBA00022448"/>
    </source>
</evidence>
<accession>A0A1G8FYT7</accession>
<name>A0A1G8FYT7_9BURK</name>
<dbReference type="InterPro" id="IPR020846">
    <property type="entry name" value="MFS_dom"/>
</dbReference>
<feature type="transmembrane region" description="Helical" evidence="8">
    <location>
        <begin position="56"/>
        <end position="75"/>
    </location>
</feature>
<dbReference type="FunFam" id="1.20.1250.20:FF:000001">
    <property type="entry name" value="Dicarboxylate MFS transporter"/>
    <property type="match status" value="1"/>
</dbReference>
<feature type="transmembrane region" description="Helical" evidence="8">
    <location>
        <begin position="331"/>
        <end position="354"/>
    </location>
</feature>
<feature type="transmembrane region" description="Helical" evidence="8">
    <location>
        <begin position="277"/>
        <end position="297"/>
    </location>
</feature>
<evidence type="ECO:0000313" key="11">
    <source>
        <dbReference type="Proteomes" id="UP000199706"/>
    </source>
</evidence>
<dbReference type="Pfam" id="PF07690">
    <property type="entry name" value="MFS_1"/>
    <property type="match status" value="1"/>
</dbReference>
<evidence type="ECO:0000256" key="3">
    <source>
        <dbReference type="ARBA" id="ARBA00022475"/>
    </source>
</evidence>
<feature type="transmembrane region" description="Helical" evidence="8">
    <location>
        <begin position="401"/>
        <end position="420"/>
    </location>
</feature>
<evidence type="ECO:0000259" key="9">
    <source>
        <dbReference type="PROSITE" id="PS50850"/>
    </source>
</evidence>
<keyword evidence="3" id="KW-1003">Cell membrane</keyword>
<feature type="transmembrane region" description="Helical" evidence="8">
    <location>
        <begin position="374"/>
        <end position="395"/>
    </location>
</feature>
<evidence type="ECO:0000256" key="7">
    <source>
        <dbReference type="ARBA" id="ARBA00023136"/>
    </source>
</evidence>
<dbReference type="PROSITE" id="PS50850">
    <property type="entry name" value="MFS"/>
    <property type="match status" value="1"/>
</dbReference>
<feature type="transmembrane region" description="Helical" evidence="8">
    <location>
        <begin position="244"/>
        <end position="265"/>
    </location>
</feature>
<keyword evidence="4 8" id="KW-0812">Transmembrane</keyword>
<evidence type="ECO:0000256" key="8">
    <source>
        <dbReference type="SAM" id="Phobius"/>
    </source>
</evidence>
<evidence type="ECO:0000313" key="10">
    <source>
        <dbReference type="EMBL" id="SDH87311.1"/>
    </source>
</evidence>
<feature type="transmembrane region" description="Helical" evidence="8">
    <location>
        <begin position="309"/>
        <end position="325"/>
    </location>
</feature>
<dbReference type="PANTHER" id="PTHR43528">
    <property type="entry name" value="ALPHA-KETOGLUTARATE PERMEASE"/>
    <property type="match status" value="1"/>
</dbReference>
<proteinExistence type="predicted"/>
<keyword evidence="7 8" id="KW-0472">Membrane</keyword>
<protein>
    <submittedName>
        <fullName evidence="10">MFS transporter, MHS family, proline/betaine transporter</fullName>
    </submittedName>
</protein>
<comment type="subcellular location">
    <subcellularLocation>
        <location evidence="1">Cell membrane</location>
        <topology evidence="1">Multi-pass membrane protein</topology>
    </subcellularLocation>
</comment>
<sequence length="429" mass="46107">MQTAATVTDTVSIETRRSSFYWIIMAASIGNALEWFDILIYGFFATTIARTFFPASNATVSLLVTLGTFGISYLIRPVGALVLGSYADRRGRKASMMVSIVMMMVGTAMIALMPSYATIGVAAPIALVCARLIQGFSAGGEFGSTTAFMVEQAPDRKGFIASFQFASQGLSYLLAAGFGAILTNTLDTASLESWGWRLPFLFGILIGPVGLYLRKHVHEGQSFQEAKAEESPVSAVFARQKGRMLLAIGTLVLSTGTSYVILYIPTYAVRQLHLPESFGFTATALTGAILTFVTPFVGHLSDRIGRVRMMTWAGIVFTLTIYPVFKSLGEHASLAGLMAMMAWVGLLKAVYFGALPALMAETFPVETRATGMAISYNIGVTVFGGFAPLIVASLIQATGSNMAPAVYLMLLGVISLVALWRCRKTLNLR</sequence>
<dbReference type="PANTHER" id="PTHR43528:SF1">
    <property type="entry name" value="ALPHA-KETOGLUTARATE PERMEASE"/>
    <property type="match status" value="1"/>
</dbReference>
<dbReference type="Gene3D" id="1.20.1250.20">
    <property type="entry name" value="MFS general substrate transporter like domains"/>
    <property type="match status" value="2"/>
</dbReference>
<feature type="transmembrane region" description="Helical" evidence="8">
    <location>
        <begin position="159"/>
        <end position="182"/>
    </location>
</feature>
<dbReference type="GO" id="GO:0005886">
    <property type="term" value="C:plasma membrane"/>
    <property type="evidence" value="ECO:0007669"/>
    <property type="project" value="UniProtKB-SubCell"/>
</dbReference>
<dbReference type="InterPro" id="IPR005828">
    <property type="entry name" value="MFS_sugar_transport-like"/>
</dbReference>